<dbReference type="SUPFAM" id="SSF48056">
    <property type="entry name" value="Di-copper centre-containing domain"/>
    <property type="match status" value="1"/>
</dbReference>
<dbReference type="AlphaFoldDB" id="A0A8T2IFN5"/>
<dbReference type="PRINTS" id="PR00092">
    <property type="entry name" value="TYROSINASE"/>
</dbReference>
<dbReference type="Pfam" id="PF00264">
    <property type="entry name" value="Tyrosinase"/>
    <property type="match status" value="1"/>
</dbReference>
<reference evidence="7" key="1">
    <citation type="thesis" date="2020" institute="ProQuest LLC" country="789 East Eisenhower Parkway, Ann Arbor, MI, USA">
        <title>Comparative Genomics and Chromosome Evolution.</title>
        <authorList>
            <person name="Mudd A.B."/>
        </authorList>
    </citation>
    <scope>NUCLEOTIDE SEQUENCE</scope>
    <source>
        <strain evidence="7">Female2</strain>
        <tissue evidence="7">Blood</tissue>
    </source>
</reference>
<evidence type="ECO:0000256" key="2">
    <source>
        <dbReference type="ARBA" id="ARBA00009928"/>
    </source>
</evidence>
<evidence type="ECO:0000259" key="6">
    <source>
        <dbReference type="PROSITE" id="PS00498"/>
    </source>
</evidence>
<dbReference type="PROSITE" id="PS00497">
    <property type="entry name" value="TYROSINASE_1"/>
    <property type="match status" value="1"/>
</dbReference>
<comment type="similarity">
    <text evidence="2">Belongs to the tyrosinase family.</text>
</comment>
<evidence type="ECO:0000256" key="1">
    <source>
        <dbReference type="ARBA" id="ARBA00004573"/>
    </source>
</evidence>
<evidence type="ECO:0000313" key="8">
    <source>
        <dbReference type="Proteomes" id="UP000812440"/>
    </source>
</evidence>
<keyword evidence="3" id="KW-0479">Metal-binding</keyword>
<dbReference type="PANTHER" id="PTHR11474">
    <property type="entry name" value="TYROSINASE FAMILY MEMBER"/>
    <property type="match status" value="1"/>
</dbReference>
<dbReference type="OrthoDB" id="6132182at2759"/>
<dbReference type="GO" id="GO:0046872">
    <property type="term" value="F:metal ion binding"/>
    <property type="evidence" value="ECO:0007669"/>
    <property type="project" value="UniProtKB-KW"/>
</dbReference>
<dbReference type="GO" id="GO:0042438">
    <property type="term" value="P:melanin biosynthetic process"/>
    <property type="evidence" value="ECO:0007669"/>
    <property type="project" value="UniProtKB-KW"/>
</dbReference>
<gene>
    <name evidence="7" type="ORF">GDO86_019959</name>
</gene>
<comment type="subcellular location">
    <subcellularLocation>
        <location evidence="1">Melanosome membrane</location>
        <topology evidence="1">Single-pass type I membrane protein</topology>
    </subcellularLocation>
</comment>
<organism evidence="7 8">
    <name type="scientific">Hymenochirus boettgeri</name>
    <name type="common">Congo dwarf clawed frog</name>
    <dbReference type="NCBI Taxonomy" id="247094"/>
    <lineage>
        <taxon>Eukaryota</taxon>
        <taxon>Metazoa</taxon>
        <taxon>Chordata</taxon>
        <taxon>Craniata</taxon>
        <taxon>Vertebrata</taxon>
        <taxon>Euteleostomi</taxon>
        <taxon>Amphibia</taxon>
        <taxon>Batrachia</taxon>
        <taxon>Anura</taxon>
        <taxon>Pipoidea</taxon>
        <taxon>Pipidae</taxon>
        <taxon>Pipinae</taxon>
        <taxon>Hymenochirus</taxon>
    </lineage>
</organism>
<dbReference type="InterPro" id="IPR008922">
    <property type="entry name" value="Di-copper_centre_dom_sf"/>
</dbReference>
<sequence>MQGLATIERNVDRKKGLWFVEKIGLVLSWRGKGSSVCGLPKNHKKPKTCVLARAEDRHHRAPIRFVDASVYDVFAWTHYYSMKPIMVNSTLDTSRNYAHQGPAFPGWHRLALLFLERQIQLMTGDEDFALPYYDWRGEKNCSICTNDIIGDNDEQGNLHPNSHFSSWRAICSGYDYPDAYCPVVEEHQMEKLLRKPGTDPVSNRLPSFKDVEDTLRWRDFDTAPYNETARRSFRNALEGFLRPSDGETLERNMHNLVHMYLGGTMSRVPISSNDPIFVLHHSFVDKIFDKWIEKYNASPNVYPENNELGHGPSDCCTPYFPCYRNKDLLQSSTQLGYKFSTFQNF</sequence>
<dbReference type="GO" id="GO:0033162">
    <property type="term" value="C:melanosome membrane"/>
    <property type="evidence" value="ECO:0007669"/>
    <property type="project" value="UniProtKB-SubCell"/>
</dbReference>
<dbReference type="GO" id="GO:0043473">
    <property type="term" value="P:pigmentation"/>
    <property type="evidence" value="ECO:0007669"/>
    <property type="project" value="TreeGrafter"/>
</dbReference>
<dbReference type="Gene3D" id="1.10.1280.10">
    <property type="entry name" value="Di-copper center containing domain from catechol oxidase"/>
    <property type="match status" value="1"/>
</dbReference>
<dbReference type="PROSITE" id="PS00498">
    <property type="entry name" value="TYROSINASE_2"/>
    <property type="match status" value="1"/>
</dbReference>
<dbReference type="InterPro" id="IPR002227">
    <property type="entry name" value="Tyrosinase_Cu-bd"/>
</dbReference>
<evidence type="ECO:0000256" key="3">
    <source>
        <dbReference type="ARBA" id="ARBA00022723"/>
    </source>
</evidence>
<dbReference type="GO" id="GO:0004503">
    <property type="term" value="F:tyrosinase activity"/>
    <property type="evidence" value="ECO:0007669"/>
    <property type="project" value="TreeGrafter"/>
</dbReference>
<evidence type="ECO:0000259" key="5">
    <source>
        <dbReference type="PROSITE" id="PS00497"/>
    </source>
</evidence>
<protein>
    <recommendedName>
        <fullName evidence="5 6">Tyrosinase copper-binding domain-containing protein</fullName>
    </recommendedName>
</protein>
<feature type="domain" description="Tyrosinase copper-binding" evidence="6">
    <location>
        <begin position="274"/>
        <end position="285"/>
    </location>
</feature>
<keyword evidence="8" id="KW-1185">Reference proteome</keyword>
<dbReference type="PANTHER" id="PTHR11474:SF134">
    <property type="entry name" value="TYROSINASE-LIKE"/>
    <property type="match status" value="1"/>
</dbReference>
<feature type="domain" description="Tyrosinase copper-binding" evidence="5">
    <location>
        <begin position="99"/>
        <end position="116"/>
    </location>
</feature>
<dbReference type="EMBL" id="JAACNH010000613">
    <property type="protein sequence ID" value="KAG8430822.1"/>
    <property type="molecule type" value="Genomic_DNA"/>
</dbReference>
<proteinExistence type="inferred from homology"/>
<dbReference type="Proteomes" id="UP000812440">
    <property type="component" value="Unassembled WGS sequence"/>
</dbReference>
<comment type="caution">
    <text evidence="7">The sequence shown here is derived from an EMBL/GenBank/DDBJ whole genome shotgun (WGS) entry which is preliminary data.</text>
</comment>
<name>A0A8T2IFN5_9PIPI</name>
<dbReference type="InterPro" id="IPR050316">
    <property type="entry name" value="Tyrosinase/Hemocyanin"/>
</dbReference>
<keyword evidence="4" id="KW-0470">Melanin biosynthesis</keyword>
<evidence type="ECO:0000256" key="4">
    <source>
        <dbReference type="ARBA" id="ARBA00023101"/>
    </source>
</evidence>
<accession>A0A8T2IFN5</accession>
<evidence type="ECO:0000313" key="7">
    <source>
        <dbReference type="EMBL" id="KAG8430822.1"/>
    </source>
</evidence>